<keyword evidence="12 19" id="KW-1133">Transmembrane helix</keyword>
<feature type="transmembrane region" description="Helical" evidence="19">
    <location>
        <begin position="37"/>
        <end position="58"/>
    </location>
</feature>
<comment type="function">
    <text evidence="14 19">Joins adenosylcobinamide-GDP and alpha-ribazole to generate adenosylcobalamin (Ado-cobalamin). Also synthesizes adenosylcobalamin 5'-phosphate from adenosylcobinamide-GDP and alpha-ribazole 5'-phosphate.</text>
</comment>
<evidence type="ECO:0000256" key="4">
    <source>
        <dbReference type="ARBA" id="ARBA00010561"/>
    </source>
</evidence>
<comment type="similarity">
    <text evidence="4 19">Belongs to the CobS family.</text>
</comment>
<dbReference type="UniPathway" id="UPA00148">
    <property type="reaction ID" value="UER00238"/>
</dbReference>
<evidence type="ECO:0000256" key="5">
    <source>
        <dbReference type="ARBA" id="ARBA00013200"/>
    </source>
</evidence>
<dbReference type="EMBL" id="JACNJD010000069">
    <property type="protein sequence ID" value="MBC8176010.1"/>
    <property type="molecule type" value="Genomic_DNA"/>
</dbReference>
<comment type="caution">
    <text evidence="20">The sequence shown here is derived from an EMBL/GenBank/DDBJ whole genome shotgun (WGS) entry which is preliminary data.</text>
</comment>
<dbReference type="GO" id="GO:0009236">
    <property type="term" value="P:cobalamin biosynthetic process"/>
    <property type="evidence" value="ECO:0007669"/>
    <property type="project" value="UniProtKB-UniRule"/>
</dbReference>
<dbReference type="Proteomes" id="UP000650524">
    <property type="component" value="Unassembled WGS sequence"/>
</dbReference>
<comment type="subcellular location">
    <subcellularLocation>
        <location evidence="2 19">Cell membrane</location>
        <topology evidence="2 19">Multi-pass membrane protein</topology>
    </subcellularLocation>
</comment>
<keyword evidence="13 19" id="KW-0472">Membrane</keyword>
<feature type="transmembrane region" description="Helical" evidence="19">
    <location>
        <begin position="243"/>
        <end position="265"/>
    </location>
</feature>
<evidence type="ECO:0000256" key="10">
    <source>
        <dbReference type="ARBA" id="ARBA00022692"/>
    </source>
</evidence>
<evidence type="ECO:0000256" key="16">
    <source>
        <dbReference type="ARBA" id="ARBA00032853"/>
    </source>
</evidence>
<accession>A0A8J6MWM2</accession>
<evidence type="ECO:0000256" key="9">
    <source>
        <dbReference type="ARBA" id="ARBA00022679"/>
    </source>
</evidence>
<dbReference type="GO" id="GO:0008818">
    <property type="term" value="F:cobalamin 5'-phosphate synthase activity"/>
    <property type="evidence" value="ECO:0007669"/>
    <property type="project" value="UniProtKB-UniRule"/>
</dbReference>
<comment type="catalytic activity">
    <reaction evidence="17 19">
        <text>alpha-ribazole + adenosylcob(III)inamide-GDP = adenosylcob(III)alamin + GMP + H(+)</text>
        <dbReference type="Rhea" id="RHEA:16049"/>
        <dbReference type="ChEBI" id="CHEBI:10329"/>
        <dbReference type="ChEBI" id="CHEBI:15378"/>
        <dbReference type="ChEBI" id="CHEBI:18408"/>
        <dbReference type="ChEBI" id="CHEBI:58115"/>
        <dbReference type="ChEBI" id="CHEBI:60487"/>
        <dbReference type="EC" id="2.7.8.26"/>
    </reaction>
</comment>
<reference evidence="20 21" key="1">
    <citation type="submission" date="2020-08" db="EMBL/GenBank/DDBJ databases">
        <title>Bridging the membrane lipid divide: bacteria of the FCB group superphylum have the potential to synthesize archaeal ether lipids.</title>
        <authorList>
            <person name="Villanueva L."/>
            <person name="Von Meijenfeldt F.A.B."/>
            <person name="Westbye A.B."/>
            <person name="Yadav S."/>
            <person name="Hopmans E.C."/>
            <person name="Dutilh B.E."/>
            <person name="Sinninghe Damste J.S."/>
        </authorList>
    </citation>
    <scope>NUCLEOTIDE SEQUENCE [LARGE SCALE GENOMIC DNA]</scope>
    <source>
        <strain evidence="20">NIOZ-UU27</strain>
    </source>
</reference>
<keyword evidence="7 19" id="KW-1003">Cell membrane</keyword>
<dbReference type="EC" id="2.7.8.26" evidence="5 19"/>
<name>A0A8J6MWM2_9DELT</name>
<evidence type="ECO:0000256" key="1">
    <source>
        <dbReference type="ARBA" id="ARBA00001946"/>
    </source>
</evidence>
<proteinExistence type="inferred from homology"/>
<gene>
    <name evidence="19 20" type="primary">cobS</name>
    <name evidence="20" type="ORF">H8E19_01290</name>
</gene>
<protein>
    <recommendedName>
        <fullName evidence="6 19">Adenosylcobinamide-GDP ribazoletransferase</fullName>
        <ecNumber evidence="5 19">2.7.8.26</ecNumber>
    </recommendedName>
    <alternativeName>
        <fullName evidence="16 19">Cobalamin synthase</fullName>
    </alternativeName>
    <alternativeName>
        <fullName evidence="15 19">Cobalamin-5'-phosphate synthase</fullName>
    </alternativeName>
</protein>
<feature type="transmembrane region" description="Helical" evidence="19">
    <location>
        <begin position="144"/>
        <end position="167"/>
    </location>
</feature>
<feature type="transmembrane region" description="Helical" evidence="19">
    <location>
        <begin position="113"/>
        <end position="132"/>
    </location>
</feature>
<evidence type="ECO:0000256" key="19">
    <source>
        <dbReference type="HAMAP-Rule" id="MF_00719"/>
    </source>
</evidence>
<dbReference type="HAMAP" id="MF_00719">
    <property type="entry name" value="CobS"/>
    <property type="match status" value="1"/>
</dbReference>
<evidence type="ECO:0000313" key="21">
    <source>
        <dbReference type="Proteomes" id="UP000650524"/>
    </source>
</evidence>
<evidence type="ECO:0000256" key="8">
    <source>
        <dbReference type="ARBA" id="ARBA00022573"/>
    </source>
</evidence>
<keyword evidence="8 19" id="KW-0169">Cobalamin biosynthesis</keyword>
<dbReference type="NCBIfam" id="TIGR00317">
    <property type="entry name" value="cobS"/>
    <property type="match status" value="1"/>
</dbReference>
<evidence type="ECO:0000256" key="6">
    <source>
        <dbReference type="ARBA" id="ARBA00015850"/>
    </source>
</evidence>
<sequence length="266" mass="29469">MLNSKDYLFLDGLGTALKTLTVCPWPKRESENFGSSFIWFPVIGLLLGFVLYGTNLLWGLLPFTPWPGGTALLLVAMDICLTRGLHLDGLADWADSIGGFFQREKRLLIMKDTSLGAFGVLALLVALLAKWLAFERLISCGSVVWLLIIFTLSRAMMVELMTTLPYARAEDGMGQPFIARASTRNRVLSHVVAIVFCIPFGPFSFLLYCLGWLETRLFGIRCRHAFGGITGDLLGTTNEMVEITLLMICALLGEGLLPYTGWGWVF</sequence>
<dbReference type="InterPro" id="IPR003805">
    <property type="entry name" value="CobS"/>
</dbReference>
<evidence type="ECO:0000313" key="20">
    <source>
        <dbReference type="EMBL" id="MBC8176010.1"/>
    </source>
</evidence>
<dbReference type="Pfam" id="PF02654">
    <property type="entry name" value="CobS"/>
    <property type="match status" value="1"/>
</dbReference>
<comment type="catalytic activity">
    <reaction evidence="18 19">
        <text>alpha-ribazole 5'-phosphate + adenosylcob(III)inamide-GDP = adenosylcob(III)alamin 5'-phosphate + GMP + H(+)</text>
        <dbReference type="Rhea" id="RHEA:23560"/>
        <dbReference type="ChEBI" id="CHEBI:15378"/>
        <dbReference type="ChEBI" id="CHEBI:57918"/>
        <dbReference type="ChEBI" id="CHEBI:58115"/>
        <dbReference type="ChEBI" id="CHEBI:60487"/>
        <dbReference type="ChEBI" id="CHEBI:60493"/>
        <dbReference type="EC" id="2.7.8.26"/>
    </reaction>
</comment>
<evidence type="ECO:0000256" key="12">
    <source>
        <dbReference type="ARBA" id="ARBA00022989"/>
    </source>
</evidence>
<feature type="transmembrane region" description="Helical" evidence="19">
    <location>
        <begin position="187"/>
        <end position="208"/>
    </location>
</feature>
<dbReference type="PANTHER" id="PTHR34148:SF1">
    <property type="entry name" value="ADENOSYLCOBINAMIDE-GDP RIBAZOLETRANSFERASE"/>
    <property type="match status" value="1"/>
</dbReference>
<evidence type="ECO:0000256" key="11">
    <source>
        <dbReference type="ARBA" id="ARBA00022842"/>
    </source>
</evidence>
<keyword evidence="11 19" id="KW-0460">Magnesium</keyword>
<comment type="pathway">
    <text evidence="3 19">Cofactor biosynthesis; adenosylcobalamin biosynthesis; adenosylcobalamin from cob(II)yrinate a,c-diamide: step 7/7.</text>
</comment>
<evidence type="ECO:0000256" key="18">
    <source>
        <dbReference type="ARBA" id="ARBA00049504"/>
    </source>
</evidence>
<evidence type="ECO:0000256" key="7">
    <source>
        <dbReference type="ARBA" id="ARBA00022475"/>
    </source>
</evidence>
<comment type="cofactor">
    <cofactor evidence="1 19">
        <name>Mg(2+)</name>
        <dbReference type="ChEBI" id="CHEBI:18420"/>
    </cofactor>
</comment>
<organism evidence="20 21">
    <name type="scientific">Candidatus Desulfacyla euxinica</name>
    <dbReference type="NCBI Taxonomy" id="2841693"/>
    <lineage>
        <taxon>Bacteria</taxon>
        <taxon>Deltaproteobacteria</taxon>
        <taxon>Candidatus Desulfacyla</taxon>
    </lineage>
</organism>
<evidence type="ECO:0000256" key="17">
    <source>
        <dbReference type="ARBA" id="ARBA00048623"/>
    </source>
</evidence>
<evidence type="ECO:0000256" key="13">
    <source>
        <dbReference type="ARBA" id="ARBA00023136"/>
    </source>
</evidence>
<keyword evidence="10 19" id="KW-0812">Transmembrane</keyword>
<evidence type="ECO:0000256" key="2">
    <source>
        <dbReference type="ARBA" id="ARBA00004651"/>
    </source>
</evidence>
<dbReference type="GO" id="GO:0051073">
    <property type="term" value="F:adenosylcobinamide-GDP ribazoletransferase activity"/>
    <property type="evidence" value="ECO:0007669"/>
    <property type="project" value="UniProtKB-UniRule"/>
</dbReference>
<dbReference type="AlphaFoldDB" id="A0A8J6MWM2"/>
<evidence type="ECO:0000256" key="14">
    <source>
        <dbReference type="ARBA" id="ARBA00025228"/>
    </source>
</evidence>
<keyword evidence="9 19" id="KW-0808">Transferase</keyword>
<dbReference type="GO" id="GO:0005886">
    <property type="term" value="C:plasma membrane"/>
    <property type="evidence" value="ECO:0007669"/>
    <property type="project" value="UniProtKB-SubCell"/>
</dbReference>
<evidence type="ECO:0000256" key="15">
    <source>
        <dbReference type="ARBA" id="ARBA00032605"/>
    </source>
</evidence>
<dbReference type="PANTHER" id="PTHR34148">
    <property type="entry name" value="ADENOSYLCOBINAMIDE-GDP RIBAZOLETRANSFERASE"/>
    <property type="match status" value="1"/>
</dbReference>
<evidence type="ECO:0000256" key="3">
    <source>
        <dbReference type="ARBA" id="ARBA00004663"/>
    </source>
</evidence>